<protein>
    <submittedName>
        <fullName evidence="2">Uncharacterized protein</fullName>
    </submittedName>
</protein>
<evidence type="ECO:0000256" key="1">
    <source>
        <dbReference type="SAM" id="Phobius"/>
    </source>
</evidence>
<keyword evidence="1" id="KW-1133">Transmembrane helix</keyword>
<sequence length="129" mass="14718">MEIYSGALALLSTFLVAVLGIGSQIWFTHKTKKVDSISPLLVILLAFNCGAFVFHSLVIKDLTFLLCQIPWIIFGGIFFYQFIKYRSKNIKIDRQQSQNIYTKNLEIKLYFPETIHLKKSPSKKGGENA</sequence>
<keyword evidence="1" id="KW-0812">Transmembrane</keyword>
<evidence type="ECO:0000313" key="3">
    <source>
        <dbReference type="Proteomes" id="UP000230843"/>
    </source>
</evidence>
<dbReference type="Proteomes" id="UP000230843">
    <property type="component" value="Unassembled WGS sequence"/>
</dbReference>
<dbReference type="AlphaFoldDB" id="A0A2M7Z6B7"/>
<feature type="transmembrane region" description="Helical" evidence="1">
    <location>
        <begin position="6"/>
        <end position="27"/>
    </location>
</feature>
<dbReference type="Gene3D" id="1.20.1280.290">
    <property type="match status" value="1"/>
</dbReference>
<evidence type="ECO:0000313" key="2">
    <source>
        <dbReference type="EMBL" id="PJA89671.1"/>
    </source>
</evidence>
<dbReference type="EMBL" id="PFVJ01000063">
    <property type="protein sequence ID" value="PJA89671.1"/>
    <property type="molecule type" value="Genomic_DNA"/>
</dbReference>
<feature type="transmembrane region" description="Helical" evidence="1">
    <location>
        <begin position="63"/>
        <end position="83"/>
    </location>
</feature>
<name>A0A2M7Z6B7_9BACT</name>
<gene>
    <name evidence="2" type="ORF">CO137_03045</name>
</gene>
<accession>A0A2M7Z6B7</accession>
<keyword evidence="1" id="KW-0472">Membrane</keyword>
<comment type="caution">
    <text evidence="2">The sequence shown here is derived from an EMBL/GenBank/DDBJ whole genome shotgun (WGS) entry which is preliminary data.</text>
</comment>
<reference evidence="3" key="1">
    <citation type="submission" date="2017-09" db="EMBL/GenBank/DDBJ databases">
        <title>Depth-based differentiation of microbial function through sediment-hosted aquifers and enrichment of novel symbionts in the deep terrestrial subsurface.</title>
        <authorList>
            <person name="Probst A.J."/>
            <person name="Ladd B."/>
            <person name="Jarett J.K."/>
            <person name="Geller-Mcgrath D.E."/>
            <person name="Sieber C.M.K."/>
            <person name="Emerson J.B."/>
            <person name="Anantharaman K."/>
            <person name="Thomas B.C."/>
            <person name="Malmstrom R."/>
            <person name="Stieglmeier M."/>
            <person name="Klingl A."/>
            <person name="Woyke T."/>
            <person name="Ryan C.M."/>
            <person name="Banfield J.F."/>
        </authorList>
    </citation>
    <scope>NUCLEOTIDE SEQUENCE [LARGE SCALE GENOMIC DNA]</scope>
</reference>
<organism evidence="2 3">
    <name type="scientific">Candidatus Magasanikbacteria bacterium CG_4_9_14_3_um_filter_32_9</name>
    <dbReference type="NCBI Taxonomy" id="1974644"/>
    <lineage>
        <taxon>Bacteria</taxon>
        <taxon>Candidatus Magasanikiibacteriota</taxon>
    </lineage>
</organism>
<feature type="transmembrane region" description="Helical" evidence="1">
    <location>
        <begin position="39"/>
        <end position="57"/>
    </location>
</feature>
<proteinExistence type="predicted"/>